<accession>A0A943FQ90</accession>
<feature type="non-terminal residue" evidence="6">
    <location>
        <position position="1"/>
    </location>
</feature>
<evidence type="ECO:0000313" key="6">
    <source>
        <dbReference type="EMBL" id="MBS5687324.1"/>
    </source>
</evidence>
<dbReference type="Pfam" id="PF03389">
    <property type="entry name" value="MobA_MobL"/>
    <property type="match status" value="1"/>
</dbReference>
<feature type="domain" description="MobA/VirD2-like nuclease" evidence="5">
    <location>
        <begin position="146"/>
        <end position="274"/>
    </location>
</feature>
<dbReference type="InterPro" id="IPR005094">
    <property type="entry name" value="Endonuclease_MobA/VirD2"/>
</dbReference>
<dbReference type="Proteomes" id="UP000733372">
    <property type="component" value="Unassembled WGS sequence"/>
</dbReference>
<dbReference type="Gene3D" id="3.30.930.30">
    <property type="match status" value="1"/>
</dbReference>
<gene>
    <name evidence="6" type="ORF">KHW66_04510</name>
</gene>
<evidence type="ECO:0000259" key="4">
    <source>
        <dbReference type="Pfam" id="PF03389"/>
    </source>
</evidence>
<reference evidence="6" key="1">
    <citation type="submission" date="2021-02" db="EMBL/GenBank/DDBJ databases">
        <title>Infant gut strain persistence is associated with maternal origin, phylogeny, and functional potential including surface adhesion and iron acquisition.</title>
        <authorList>
            <person name="Lou Y.C."/>
        </authorList>
    </citation>
    <scope>NUCLEOTIDE SEQUENCE</scope>
    <source>
        <strain evidence="6">L3_101_367G1_dasL3_101_367G1_metabat.metabat.26</strain>
    </source>
</reference>
<name>A0A943FQ90_9FIRM</name>
<keyword evidence="3" id="KW-0175">Coiled coil</keyword>
<sequence length="569" mass="64981">THDYTRKGGIVHAEIMLPAHAPPEFADRSILWNSVEQIEKARDSQLAREIEAALPRELSDEQQLALVRAYVKDNFVDKGMCADFAIHDKGTGNPHVHIMLTVRPLKGNGAWGAKCRKAYDLDENGQRMAVTKIHPIKSTLKKALDYIENPAKTDEKMLVSSFACSYETADIEFELLLSQAMQKGNNLAHHLIQSFAPGETTPEQAHEIGRQLADEVLQGKYPYVLTTHIDKGHVHNHIIFCAVDMVNQRKYVSNRQSYAYIRRTSDRLCKEYGLSVVMPGQDRGKSYAEWDAHRKGTSWKAKLKAAIDAVIPQAKDFDDFLRLLQEQGYEVKRGKYVSFRAPGQERFTRCKTLGEVYTEEAITERIKGRFAERKPKENRKISLRIDLENSIKAQQSAGYEKWAKLHNLKQAARTLNFLTEHEIDSYPDLESRVAEITAASTEAAAASKAAERRLAEMAVLIKDVTTCKELRPLVQEYQRTADKKQFRRKHEGTLILYEAAVKAMKEQGFQKLPDLYALKAEYKQLAEQKDQLQQQYNEAKRQMQEYGIIKQNVDGILRTTPGKEQMQER</sequence>
<evidence type="ECO:0000256" key="3">
    <source>
        <dbReference type="SAM" id="Coils"/>
    </source>
</evidence>
<evidence type="ECO:0000259" key="5">
    <source>
        <dbReference type="Pfam" id="PF03432"/>
    </source>
</evidence>
<organism evidence="6 7">
    <name type="scientific">Faecalibacterium prausnitzii</name>
    <dbReference type="NCBI Taxonomy" id="853"/>
    <lineage>
        <taxon>Bacteria</taxon>
        <taxon>Bacillati</taxon>
        <taxon>Bacillota</taxon>
        <taxon>Clostridia</taxon>
        <taxon>Eubacteriales</taxon>
        <taxon>Oscillospiraceae</taxon>
        <taxon>Faecalibacterium</taxon>
    </lineage>
</organism>
<keyword evidence="2" id="KW-0184">Conjugation</keyword>
<feature type="coiled-coil region" evidence="3">
    <location>
        <begin position="515"/>
        <end position="549"/>
    </location>
</feature>
<dbReference type="Pfam" id="PF03432">
    <property type="entry name" value="Relaxase"/>
    <property type="match status" value="1"/>
</dbReference>
<dbReference type="EMBL" id="JAGZAM010000007">
    <property type="protein sequence ID" value="MBS5687324.1"/>
    <property type="molecule type" value="Genomic_DNA"/>
</dbReference>
<feature type="domain" description="MobA/MobL protein" evidence="4">
    <location>
        <begin position="1"/>
        <end position="132"/>
    </location>
</feature>
<evidence type="ECO:0000256" key="1">
    <source>
        <dbReference type="ARBA" id="ARBA00010873"/>
    </source>
</evidence>
<proteinExistence type="inferred from homology"/>
<comment type="caution">
    <text evidence="6">The sequence shown here is derived from an EMBL/GenBank/DDBJ whole genome shotgun (WGS) entry which is preliminary data.</text>
</comment>
<evidence type="ECO:0000256" key="2">
    <source>
        <dbReference type="ARBA" id="ARBA00022971"/>
    </source>
</evidence>
<comment type="similarity">
    <text evidence="1">Belongs to the MobA/MobL family.</text>
</comment>
<dbReference type="InterPro" id="IPR005053">
    <property type="entry name" value="MobA_MobL"/>
</dbReference>
<dbReference type="AlphaFoldDB" id="A0A943FQ90"/>
<evidence type="ECO:0000313" key="7">
    <source>
        <dbReference type="Proteomes" id="UP000733372"/>
    </source>
</evidence>
<protein>
    <submittedName>
        <fullName evidence="6">MobA/MobL family protein</fullName>
    </submittedName>
</protein>